<proteinExistence type="inferred from homology"/>
<keyword evidence="2" id="KW-1003">Cell membrane</keyword>
<evidence type="ECO:0000256" key="6">
    <source>
        <dbReference type="ARBA" id="ARBA00023065"/>
    </source>
</evidence>
<evidence type="ECO:0000256" key="4">
    <source>
        <dbReference type="ARBA" id="ARBA00022989"/>
    </source>
</evidence>
<keyword evidence="7 15" id="KW-0472">Membrane</keyword>
<reference evidence="19" key="1">
    <citation type="submission" date="2025-08" db="UniProtKB">
        <authorList>
            <consortium name="RefSeq"/>
        </authorList>
    </citation>
    <scope>IDENTIFICATION</scope>
</reference>
<dbReference type="CDD" id="cd19064">
    <property type="entry name" value="LGIC_TM_nAChR"/>
    <property type="match status" value="1"/>
</dbReference>
<evidence type="ECO:0000256" key="12">
    <source>
        <dbReference type="ARBA" id="ARBA00023286"/>
    </source>
</evidence>
<keyword evidence="6 15" id="KW-0406">Ion transport</keyword>
<gene>
    <name evidence="19" type="primary">LOC106805585</name>
</gene>
<dbReference type="GeneID" id="106805585"/>
<evidence type="ECO:0000313" key="18">
    <source>
        <dbReference type="Proteomes" id="UP000695022"/>
    </source>
</evidence>
<dbReference type="InterPro" id="IPR002394">
    <property type="entry name" value="Nicotinic_acetylcholine_rcpt"/>
</dbReference>
<protein>
    <submittedName>
        <fullName evidence="19">Acetylcholine receptor subunit beta-like 1</fullName>
    </submittedName>
</protein>
<feature type="transmembrane region" description="Helical" evidence="15">
    <location>
        <begin position="361"/>
        <end position="384"/>
    </location>
</feature>
<evidence type="ECO:0000256" key="1">
    <source>
        <dbReference type="ARBA" id="ARBA00022448"/>
    </source>
</evidence>
<keyword evidence="5" id="KW-0770">Synapse</keyword>
<keyword evidence="1 15" id="KW-0813">Transport</keyword>
<dbReference type="RefSeq" id="XP_014662724.1">
    <property type="nucleotide sequence ID" value="XM_014807238.1"/>
</dbReference>
<dbReference type="Gene3D" id="1.20.58.390">
    <property type="entry name" value="Neurotransmitter-gated ion-channel transmembrane domain"/>
    <property type="match status" value="2"/>
</dbReference>
<dbReference type="PROSITE" id="PS00236">
    <property type="entry name" value="NEUROTR_ION_CHANNEL"/>
    <property type="match status" value="1"/>
</dbReference>
<evidence type="ECO:0000259" key="17">
    <source>
        <dbReference type="Pfam" id="PF02932"/>
    </source>
</evidence>
<evidence type="ECO:0000259" key="16">
    <source>
        <dbReference type="Pfam" id="PF02931"/>
    </source>
</evidence>
<evidence type="ECO:0000256" key="2">
    <source>
        <dbReference type="ARBA" id="ARBA00022475"/>
    </source>
</evidence>
<evidence type="ECO:0000313" key="19">
    <source>
        <dbReference type="RefSeq" id="XP_014662724.1"/>
    </source>
</evidence>
<dbReference type="PRINTS" id="PR00254">
    <property type="entry name" value="NICOTINICR"/>
</dbReference>
<dbReference type="Proteomes" id="UP000695022">
    <property type="component" value="Unplaced"/>
</dbReference>
<feature type="domain" description="Neurotransmitter-gated ion-channel ligand-binding" evidence="16">
    <location>
        <begin position="1"/>
        <end position="146"/>
    </location>
</feature>
<keyword evidence="9" id="KW-0675">Receptor</keyword>
<evidence type="ECO:0000256" key="8">
    <source>
        <dbReference type="ARBA" id="ARBA00023157"/>
    </source>
</evidence>
<dbReference type="InterPro" id="IPR006029">
    <property type="entry name" value="Neurotrans-gated_channel_TM"/>
</dbReference>
<keyword evidence="11" id="KW-0628">Postsynaptic cell membrane</keyword>
<evidence type="ECO:0000256" key="5">
    <source>
        <dbReference type="ARBA" id="ARBA00023018"/>
    </source>
</evidence>
<dbReference type="InterPro" id="IPR038050">
    <property type="entry name" value="Neuro_actylchol_rec"/>
</dbReference>
<organism evidence="18 19">
    <name type="scientific">Priapulus caudatus</name>
    <name type="common">Priapulid worm</name>
    <dbReference type="NCBI Taxonomy" id="37621"/>
    <lineage>
        <taxon>Eukaryota</taxon>
        <taxon>Metazoa</taxon>
        <taxon>Ecdysozoa</taxon>
        <taxon>Scalidophora</taxon>
        <taxon>Priapulida</taxon>
        <taxon>Priapulimorpha</taxon>
        <taxon>Priapulimorphida</taxon>
        <taxon>Priapulidae</taxon>
        <taxon>Priapulus</taxon>
    </lineage>
</organism>
<name>A0ABM1DS03_PRICU</name>
<comment type="subcellular location">
    <subcellularLocation>
        <location evidence="14">Postsynaptic cell membrane</location>
        <topology evidence="14">Multi-pass membrane protein</topology>
    </subcellularLocation>
</comment>
<dbReference type="InterPro" id="IPR036734">
    <property type="entry name" value="Neur_chan_lig-bd_sf"/>
</dbReference>
<evidence type="ECO:0000256" key="10">
    <source>
        <dbReference type="ARBA" id="ARBA00023180"/>
    </source>
</evidence>
<evidence type="ECO:0000256" key="3">
    <source>
        <dbReference type="ARBA" id="ARBA00022692"/>
    </source>
</evidence>
<keyword evidence="3 15" id="KW-0812">Transmembrane</keyword>
<evidence type="ECO:0000256" key="7">
    <source>
        <dbReference type="ARBA" id="ARBA00023136"/>
    </source>
</evidence>
<comment type="similarity">
    <text evidence="15">Belongs to the ligand-gated ion channel (TC 1.A.9) family.</text>
</comment>
<evidence type="ECO:0000256" key="13">
    <source>
        <dbReference type="ARBA" id="ARBA00023303"/>
    </source>
</evidence>
<keyword evidence="12" id="KW-1071">Ligand-gated ion channel</keyword>
<accession>A0ABM1DS03</accession>
<dbReference type="InterPro" id="IPR036719">
    <property type="entry name" value="Neuro-gated_channel_TM_sf"/>
</dbReference>
<dbReference type="PANTHER" id="PTHR18945">
    <property type="entry name" value="NEUROTRANSMITTER GATED ION CHANNEL"/>
    <property type="match status" value="1"/>
</dbReference>
<keyword evidence="8" id="KW-1015">Disulfide bond</keyword>
<dbReference type="InterPro" id="IPR006202">
    <property type="entry name" value="Neur_chan_lig-bd"/>
</dbReference>
<dbReference type="InterPro" id="IPR018000">
    <property type="entry name" value="Neurotransmitter_ion_chnl_CS"/>
</dbReference>
<keyword evidence="18" id="KW-1185">Reference proteome</keyword>
<evidence type="ECO:0000256" key="14">
    <source>
        <dbReference type="ARBA" id="ARBA00034104"/>
    </source>
</evidence>
<evidence type="ECO:0000256" key="15">
    <source>
        <dbReference type="RuleBase" id="RU000687"/>
    </source>
</evidence>
<feature type="transmembrane region" description="Helical" evidence="15">
    <location>
        <begin position="182"/>
        <end position="200"/>
    </location>
</feature>
<dbReference type="SUPFAM" id="SSF63712">
    <property type="entry name" value="Nicotinic receptor ligand binding domain-like"/>
    <property type="match status" value="1"/>
</dbReference>
<keyword evidence="13 15" id="KW-0407">Ion channel</keyword>
<dbReference type="Gene3D" id="2.70.170.10">
    <property type="entry name" value="Neurotransmitter-gated ion-channel ligand-binding domain"/>
    <property type="match status" value="1"/>
</dbReference>
<feature type="transmembrane region" description="Helical" evidence="15">
    <location>
        <begin position="212"/>
        <end position="235"/>
    </location>
</feature>
<feature type="domain" description="Neurotransmitter-gated ion-channel transmembrane" evidence="17">
    <location>
        <begin position="153"/>
        <end position="377"/>
    </location>
</feature>
<dbReference type="InterPro" id="IPR006201">
    <property type="entry name" value="Neur_channel"/>
</dbReference>
<dbReference type="SUPFAM" id="SSF90112">
    <property type="entry name" value="Neurotransmitter-gated ion-channel transmembrane pore"/>
    <property type="match status" value="1"/>
</dbReference>
<evidence type="ECO:0000256" key="11">
    <source>
        <dbReference type="ARBA" id="ARBA00023257"/>
    </source>
</evidence>
<feature type="transmembrane region" description="Helical" evidence="15">
    <location>
        <begin position="147"/>
        <end position="170"/>
    </location>
</feature>
<keyword evidence="4 15" id="KW-1133">Transmembrane helix</keyword>
<dbReference type="Pfam" id="PF02931">
    <property type="entry name" value="Neur_chan_LBD"/>
    <property type="match status" value="1"/>
</dbReference>
<dbReference type="PRINTS" id="PR00252">
    <property type="entry name" value="NRIONCHANNEL"/>
</dbReference>
<dbReference type="Pfam" id="PF02932">
    <property type="entry name" value="Neur_chan_memb"/>
    <property type="match status" value="1"/>
</dbReference>
<evidence type="ECO:0000256" key="9">
    <source>
        <dbReference type="ARBA" id="ARBA00023170"/>
    </source>
</evidence>
<keyword evidence="10" id="KW-0325">Glycoprotein</keyword>
<sequence>MAWNSSEYGNIKVIRVPPEYVWLPDIVLLNNADGVYEVSERVRVLIYSDGMVEWIPPVIYQTSCKINVQYFPFDQQLCKMKFGSWTFNGEQLRLGFYYNLPYVTISDYVKSSTWDFIDGPGYVYIDETTSPSRTEIVFELHIQRKTLFFTVNLVIPCLLMSMLSVLVFYLPPDSQEKVTLSISLLVAIVVFLLVVFNLLPPTSDTIPLLAKYLMFTFLTNVITMAISVIVINWNFRSPTTHRTRKVLQTIFVEWLPRYLCIRRPSLDHDDVESTQNANGTKSKANYMDVDNLHHPKCDKLHKNHNFGDDSYSTYSYLNEFAAEMRNVADAVEVITENMRTTDAILEIEDDWTYISMVVDRLLLYIFCIVTVVGTLYIICTAPGIRDFVDQDQRLKELGKLVDDVLSGLSDEELAPYFIYNSSKMYA</sequence>